<dbReference type="RefSeq" id="WP_146108447.1">
    <property type="nucleotide sequence ID" value="NZ_MSCJ01000003.1"/>
</dbReference>
<sequence>MMNKLKHAHKYLVFVLFSFSIYASELTEAYIELRSNSHYDSFFRVLFDDDTPYINMNSVIPFLSGLQQTCDTFVCKYQSPSTSQAAIVTIDFQHQYCKATNNNEKKDIQSKVIDNELWLSWQAIETCFNASVYWHPNRYILKITTHHRSADDLQKNIEESRLAAIQHAKEVKNIQSQPITIPTKTTGVQGKLGLNMYYSKHAHRIEADSDFFFVTMINL</sequence>
<proteinExistence type="predicted"/>
<organism evidence="1 2">
    <name type="scientific">Photobacterium angustum</name>
    <dbReference type="NCBI Taxonomy" id="661"/>
    <lineage>
        <taxon>Bacteria</taxon>
        <taxon>Pseudomonadati</taxon>
        <taxon>Pseudomonadota</taxon>
        <taxon>Gammaproteobacteria</taxon>
        <taxon>Vibrionales</taxon>
        <taxon>Vibrionaceae</taxon>
        <taxon>Photobacterium</taxon>
    </lineage>
</organism>
<reference evidence="1 2" key="1">
    <citation type="submission" date="2016-12" db="EMBL/GenBank/DDBJ databases">
        <title>Diversity of luminous bacteria.</title>
        <authorList>
            <person name="Yoshizawa S."/>
            <person name="Kogure K."/>
        </authorList>
    </citation>
    <scope>NUCLEOTIDE SEQUENCE [LARGE SCALE GENOMIC DNA]</scope>
    <source>
        <strain evidence="1 2">LC1-200</strain>
    </source>
</reference>
<evidence type="ECO:0000313" key="1">
    <source>
        <dbReference type="EMBL" id="PQJ62290.1"/>
    </source>
</evidence>
<comment type="caution">
    <text evidence="1">The sequence shown here is derived from an EMBL/GenBank/DDBJ whole genome shotgun (WGS) entry which is preliminary data.</text>
</comment>
<protein>
    <submittedName>
        <fullName evidence="1">Uncharacterized protein</fullName>
    </submittedName>
</protein>
<evidence type="ECO:0000313" key="2">
    <source>
        <dbReference type="Proteomes" id="UP000238730"/>
    </source>
</evidence>
<accession>A0A2S7VKW1</accession>
<dbReference type="EMBL" id="MSCJ01000003">
    <property type="protein sequence ID" value="PQJ62290.1"/>
    <property type="molecule type" value="Genomic_DNA"/>
</dbReference>
<name>A0A2S7VKW1_PHOAN</name>
<gene>
    <name evidence="1" type="ORF">BTO08_18800</name>
</gene>
<dbReference type="AlphaFoldDB" id="A0A2S7VKW1"/>
<dbReference type="OrthoDB" id="5829494at2"/>
<dbReference type="Proteomes" id="UP000238730">
    <property type="component" value="Unassembled WGS sequence"/>
</dbReference>